<dbReference type="SFLD" id="SFLDG00358">
    <property type="entry name" value="Main_(cytGST)"/>
    <property type="match status" value="1"/>
</dbReference>
<dbReference type="Pfam" id="PF02798">
    <property type="entry name" value="GST_N"/>
    <property type="match status" value="1"/>
</dbReference>
<reference evidence="4 5" key="1">
    <citation type="submission" date="2020-02" db="EMBL/GenBank/DDBJ databases">
        <title>Draft genome sequence of Haematococcus lacustris strain NIES-144.</title>
        <authorList>
            <person name="Morimoto D."/>
            <person name="Nakagawa S."/>
            <person name="Yoshida T."/>
            <person name="Sawayama S."/>
        </authorList>
    </citation>
    <scope>NUCLEOTIDE SEQUENCE [LARGE SCALE GENOMIC DNA]</scope>
    <source>
        <strain evidence="4 5">NIES-144</strain>
    </source>
</reference>
<sequence length="93" mass="10219">MSEWALAELGLDYEPVTVDMRSGQHKTAEYLKINPFGKVPALVDEGMPLFESGAIVLHLANKYGKLPPNELAVAAQWVLWANSTLSEAFFVKG</sequence>
<dbReference type="PANTHER" id="PTHR44051:SF8">
    <property type="entry name" value="GLUTATHIONE S-TRANSFERASE GSTA"/>
    <property type="match status" value="1"/>
</dbReference>
<dbReference type="InterPro" id="IPR004045">
    <property type="entry name" value="Glutathione_S-Trfase_N"/>
</dbReference>
<name>A0A699ZUY3_HAELA</name>
<dbReference type="Proteomes" id="UP000485058">
    <property type="component" value="Unassembled WGS sequence"/>
</dbReference>
<dbReference type="SUPFAM" id="SSF52833">
    <property type="entry name" value="Thioredoxin-like"/>
    <property type="match status" value="1"/>
</dbReference>
<keyword evidence="5" id="KW-1185">Reference proteome</keyword>
<dbReference type="GO" id="GO:0016740">
    <property type="term" value="F:transferase activity"/>
    <property type="evidence" value="ECO:0007669"/>
    <property type="project" value="UniProtKB-KW"/>
</dbReference>
<dbReference type="SFLD" id="SFLDS00019">
    <property type="entry name" value="Glutathione_Transferase_(cytos"/>
    <property type="match status" value="1"/>
</dbReference>
<dbReference type="FunFam" id="3.40.30.10:FF:000039">
    <property type="entry name" value="Glutathione S-transferase domain"/>
    <property type="match status" value="1"/>
</dbReference>
<comment type="similarity">
    <text evidence="1">Belongs to the GST superfamily.</text>
</comment>
<protein>
    <recommendedName>
        <fullName evidence="3">GST N-terminal domain-containing protein</fullName>
    </recommendedName>
</protein>
<evidence type="ECO:0000259" key="3">
    <source>
        <dbReference type="PROSITE" id="PS50404"/>
    </source>
</evidence>
<keyword evidence="2" id="KW-0808">Transferase</keyword>
<dbReference type="InterPro" id="IPR040079">
    <property type="entry name" value="Glutathione_S-Trfase"/>
</dbReference>
<evidence type="ECO:0000256" key="2">
    <source>
        <dbReference type="ARBA" id="ARBA00022679"/>
    </source>
</evidence>
<dbReference type="CDD" id="cd03046">
    <property type="entry name" value="GST_N_GTT1_like"/>
    <property type="match status" value="1"/>
</dbReference>
<dbReference type="InterPro" id="IPR036249">
    <property type="entry name" value="Thioredoxin-like_sf"/>
</dbReference>
<dbReference type="PANTHER" id="PTHR44051">
    <property type="entry name" value="GLUTATHIONE S-TRANSFERASE-RELATED"/>
    <property type="match status" value="1"/>
</dbReference>
<comment type="caution">
    <text evidence="4">The sequence shown here is derived from an EMBL/GenBank/DDBJ whole genome shotgun (WGS) entry which is preliminary data.</text>
</comment>
<dbReference type="PROSITE" id="PS50404">
    <property type="entry name" value="GST_NTER"/>
    <property type="match status" value="1"/>
</dbReference>
<proteinExistence type="inferred from homology"/>
<evidence type="ECO:0000313" key="5">
    <source>
        <dbReference type="Proteomes" id="UP000485058"/>
    </source>
</evidence>
<accession>A0A699ZUY3</accession>
<gene>
    <name evidence="4" type="ORF">HaLaN_16770</name>
</gene>
<evidence type="ECO:0000313" key="4">
    <source>
        <dbReference type="EMBL" id="GFH19762.1"/>
    </source>
</evidence>
<dbReference type="Gene3D" id="3.40.30.10">
    <property type="entry name" value="Glutaredoxin"/>
    <property type="match status" value="1"/>
</dbReference>
<feature type="domain" description="GST N-terminal" evidence="3">
    <location>
        <begin position="1"/>
        <end position="67"/>
    </location>
</feature>
<evidence type="ECO:0000256" key="1">
    <source>
        <dbReference type="ARBA" id="ARBA00007409"/>
    </source>
</evidence>
<dbReference type="EMBL" id="BLLF01001517">
    <property type="protein sequence ID" value="GFH19762.1"/>
    <property type="molecule type" value="Genomic_DNA"/>
</dbReference>
<dbReference type="AlphaFoldDB" id="A0A699ZUY3"/>
<organism evidence="4 5">
    <name type="scientific">Haematococcus lacustris</name>
    <name type="common">Green alga</name>
    <name type="synonym">Haematococcus pluvialis</name>
    <dbReference type="NCBI Taxonomy" id="44745"/>
    <lineage>
        <taxon>Eukaryota</taxon>
        <taxon>Viridiplantae</taxon>
        <taxon>Chlorophyta</taxon>
        <taxon>core chlorophytes</taxon>
        <taxon>Chlorophyceae</taxon>
        <taxon>CS clade</taxon>
        <taxon>Chlamydomonadales</taxon>
        <taxon>Haematococcaceae</taxon>
        <taxon>Haematococcus</taxon>
    </lineage>
</organism>